<dbReference type="Pfam" id="PF00082">
    <property type="entry name" value="Peptidase_S8"/>
    <property type="match status" value="1"/>
</dbReference>
<reference evidence="7 8" key="1">
    <citation type="submission" date="2018-12" db="EMBL/GenBank/DDBJ databases">
        <authorList>
            <person name="Meng J."/>
        </authorList>
    </citation>
    <scope>NUCLEOTIDE SEQUENCE [LARGE SCALE GENOMIC DNA]</scope>
    <source>
        <strain evidence="7 8">HT111-2</strain>
    </source>
</reference>
<comment type="similarity">
    <text evidence="1 5">Belongs to the peptidase S8 family.</text>
</comment>
<comment type="caution">
    <text evidence="5">Lacks conserved residue(s) required for the propagation of feature annotation.</text>
</comment>
<feature type="domain" description="Peptidase S8/S53" evidence="6">
    <location>
        <begin position="3"/>
        <end position="155"/>
    </location>
</feature>
<proteinExistence type="inferred from homology"/>
<evidence type="ECO:0000256" key="5">
    <source>
        <dbReference type="PROSITE-ProRule" id="PRU01240"/>
    </source>
</evidence>
<evidence type="ECO:0000259" key="6">
    <source>
        <dbReference type="Pfam" id="PF00082"/>
    </source>
</evidence>
<dbReference type="InterPro" id="IPR036852">
    <property type="entry name" value="Peptidase_S8/S53_dom_sf"/>
</dbReference>
<dbReference type="GO" id="GO:0006508">
    <property type="term" value="P:proteolysis"/>
    <property type="evidence" value="ECO:0007669"/>
    <property type="project" value="UniProtKB-KW"/>
</dbReference>
<dbReference type="InterPro" id="IPR000209">
    <property type="entry name" value="Peptidase_S8/S53_dom"/>
</dbReference>
<accession>A0A437SXE8</accession>
<evidence type="ECO:0000313" key="7">
    <source>
        <dbReference type="EMBL" id="RVU71592.1"/>
    </source>
</evidence>
<dbReference type="Gene3D" id="3.40.50.200">
    <property type="entry name" value="Peptidase S8/S53 domain"/>
    <property type="match status" value="1"/>
</dbReference>
<evidence type="ECO:0000313" key="8">
    <source>
        <dbReference type="Proteomes" id="UP000288291"/>
    </source>
</evidence>
<sequence length="190" mass="20563">MEYATEHGVFVAVAASNDGHSASVQDKGFGINNGTYEPINSGTFDDPGVAKNATTVAAENSRTDEGSGLADFTSWGPLPDYTLKPDVAAPGVDVISTVNGKDGYFRSDGTSMATPFTFGVAALVIERLKRTNPELKGAALVQPVKGLIMNTATPSNGWRCNCLTKTSRCRWDKCWCSNFFTSLHYNWRWH</sequence>
<evidence type="ECO:0000256" key="4">
    <source>
        <dbReference type="ARBA" id="ARBA00022825"/>
    </source>
</evidence>
<dbReference type="GO" id="GO:0004252">
    <property type="term" value="F:serine-type endopeptidase activity"/>
    <property type="evidence" value="ECO:0007669"/>
    <property type="project" value="InterPro"/>
</dbReference>
<keyword evidence="8" id="KW-1185">Reference proteome</keyword>
<keyword evidence="4" id="KW-0720">Serine protease</keyword>
<protein>
    <recommendedName>
        <fullName evidence="6">Peptidase S8/S53 domain-containing protein</fullName>
    </recommendedName>
</protein>
<dbReference type="EMBL" id="RXIA01000003">
    <property type="protein sequence ID" value="RVU71592.1"/>
    <property type="molecule type" value="Genomic_DNA"/>
</dbReference>
<organism evidence="7 8">
    <name type="scientific">Lactobacillus xujianguonis</name>
    <dbReference type="NCBI Taxonomy" id="2495899"/>
    <lineage>
        <taxon>Bacteria</taxon>
        <taxon>Bacillati</taxon>
        <taxon>Bacillota</taxon>
        <taxon>Bacilli</taxon>
        <taxon>Lactobacillales</taxon>
        <taxon>Lactobacillaceae</taxon>
        <taxon>Lactobacillus</taxon>
    </lineage>
</organism>
<evidence type="ECO:0000256" key="2">
    <source>
        <dbReference type="ARBA" id="ARBA00022670"/>
    </source>
</evidence>
<dbReference type="InterPro" id="IPR050131">
    <property type="entry name" value="Peptidase_S8_subtilisin-like"/>
</dbReference>
<keyword evidence="3" id="KW-0378">Hydrolase</keyword>
<comment type="caution">
    <text evidence="7">The sequence shown here is derived from an EMBL/GenBank/DDBJ whole genome shotgun (WGS) entry which is preliminary data.</text>
</comment>
<dbReference type="PANTHER" id="PTHR43806:SF11">
    <property type="entry name" value="CEREVISIN-RELATED"/>
    <property type="match status" value="1"/>
</dbReference>
<dbReference type="AlphaFoldDB" id="A0A437SXE8"/>
<dbReference type="SUPFAM" id="SSF52743">
    <property type="entry name" value="Subtilisin-like"/>
    <property type="match status" value="1"/>
</dbReference>
<dbReference type="PANTHER" id="PTHR43806">
    <property type="entry name" value="PEPTIDASE S8"/>
    <property type="match status" value="1"/>
</dbReference>
<keyword evidence="2" id="KW-0645">Protease</keyword>
<dbReference type="Proteomes" id="UP000288291">
    <property type="component" value="Unassembled WGS sequence"/>
</dbReference>
<evidence type="ECO:0000256" key="1">
    <source>
        <dbReference type="ARBA" id="ARBA00011073"/>
    </source>
</evidence>
<evidence type="ECO:0000256" key="3">
    <source>
        <dbReference type="ARBA" id="ARBA00022801"/>
    </source>
</evidence>
<dbReference type="PROSITE" id="PS51892">
    <property type="entry name" value="SUBTILASE"/>
    <property type="match status" value="1"/>
</dbReference>
<name>A0A437SXE8_9LACO</name>
<gene>
    <name evidence="7" type="ORF">EJK17_01045</name>
</gene>